<dbReference type="STRING" id="478820.A0A196SQ08"/>
<dbReference type="SMART" id="SM00220">
    <property type="entry name" value="S_TKc"/>
    <property type="match status" value="1"/>
</dbReference>
<dbReference type="CDD" id="cd03801">
    <property type="entry name" value="GT4_PimA-like"/>
    <property type="match status" value="1"/>
</dbReference>
<comment type="catalytic activity">
    <reaction evidence="8">
        <text>L-threonyl-[protein] + ATP = O-phospho-L-threonyl-[protein] + ADP + H(+)</text>
        <dbReference type="Rhea" id="RHEA:46608"/>
        <dbReference type="Rhea" id="RHEA-COMP:11060"/>
        <dbReference type="Rhea" id="RHEA-COMP:11605"/>
        <dbReference type="ChEBI" id="CHEBI:15378"/>
        <dbReference type="ChEBI" id="CHEBI:30013"/>
        <dbReference type="ChEBI" id="CHEBI:30616"/>
        <dbReference type="ChEBI" id="CHEBI:61977"/>
        <dbReference type="ChEBI" id="CHEBI:456216"/>
        <dbReference type="EC" id="2.7.11.1"/>
    </reaction>
</comment>
<keyword evidence="5" id="KW-0547">Nucleotide-binding</keyword>
<dbReference type="PROSITE" id="PS50011">
    <property type="entry name" value="PROTEIN_KINASE_DOM"/>
    <property type="match status" value="1"/>
</dbReference>
<dbReference type="AlphaFoldDB" id="A0A196SQ08"/>
<keyword evidence="4 11" id="KW-0808">Transferase</keyword>
<accession>A0A196SQ08</accession>
<dbReference type="Gene3D" id="3.30.200.20">
    <property type="entry name" value="Phosphorylase Kinase, domain 1"/>
    <property type="match status" value="1"/>
</dbReference>
<dbReference type="GO" id="GO:0004674">
    <property type="term" value="F:protein serine/threonine kinase activity"/>
    <property type="evidence" value="ECO:0007669"/>
    <property type="project" value="UniProtKB-KW"/>
</dbReference>
<dbReference type="Gene3D" id="1.10.510.10">
    <property type="entry name" value="Transferase(Phosphotransferase) domain 1"/>
    <property type="match status" value="1"/>
</dbReference>
<dbReference type="FunFam" id="1.10.510.10:FF:000024">
    <property type="entry name" value="Probable serine/threonine-protein kinase cot-1"/>
    <property type="match status" value="1"/>
</dbReference>
<dbReference type="GO" id="GO:0005524">
    <property type="term" value="F:ATP binding"/>
    <property type="evidence" value="ECO:0007669"/>
    <property type="project" value="UniProtKB-KW"/>
</dbReference>
<evidence type="ECO:0000256" key="7">
    <source>
        <dbReference type="ARBA" id="ARBA00022840"/>
    </source>
</evidence>
<dbReference type="Pfam" id="PF00069">
    <property type="entry name" value="Pkinase"/>
    <property type="match status" value="1"/>
</dbReference>
<proteinExistence type="predicted"/>
<gene>
    <name evidence="11" type="ORF">AV274_0028</name>
</gene>
<dbReference type="Gene3D" id="3.40.50.2000">
    <property type="entry name" value="Glycogen Phosphorylase B"/>
    <property type="match status" value="1"/>
</dbReference>
<dbReference type="EC" id="2.7.11.1" evidence="1"/>
<dbReference type="InterPro" id="IPR000719">
    <property type="entry name" value="Prot_kinase_dom"/>
</dbReference>
<evidence type="ECO:0000313" key="12">
    <source>
        <dbReference type="Proteomes" id="UP000078348"/>
    </source>
</evidence>
<protein>
    <recommendedName>
        <fullName evidence="1">non-specific serine/threonine protein kinase</fullName>
        <ecNumber evidence="1">2.7.11.1</ecNumber>
    </recommendedName>
</protein>
<dbReference type="GO" id="GO:0007010">
    <property type="term" value="P:cytoskeleton organization"/>
    <property type="evidence" value="ECO:0007669"/>
    <property type="project" value="UniProtKB-ARBA"/>
</dbReference>
<dbReference type="PANTHER" id="PTHR46656">
    <property type="entry name" value="PUTATIVE-RELATED"/>
    <property type="match status" value="1"/>
</dbReference>
<reference evidence="11 12" key="1">
    <citation type="submission" date="2016-05" db="EMBL/GenBank/DDBJ databases">
        <title>Nuclear genome of Blastocystis sp. subtype 1 NandII.</title>
        <authorList>
            <person name="Gentekaki E."/>
            <person name="Curtis B."/>
            <person name="Stairs C."/>
            <person name="Eme L."/>
            <person name="Herman E."/>
            <person name="Klimes V."/>
            <person name="Arias M.C."/>
            <person name="Elias M."/>
            <person name="Hilliou F."/>
            <person name="Klute M."/>
            <person name="Malik S.-B."/>
            <person name="Pightling A."/>
            <person name="Rachubinski R."/>
            <person name="Salas D."/>
            <person name="Schlacht A."/>
            <person name="Suga H."/>
            <person name="Archibald J."/>
            <person name="Ball S.G."/>
            <person name="Clark G."/>
            <person name="Dacks J."/>
            <person name="Van Der Giezen M."/>
            <person name="Tsaousis A."/>
            <person name="Roger A."/>
        </authorList>
    </citation>
    <scope>NUCLEOTIDE SEQUENCE [LARGE SCALE GENOMIC DNA]</scope>
    <source>
        <strain evidence="12">ATCC 50177 / NandII</strain>
    </source>
</reference>
<dbReference type="SUPFAM" id="SSF53756">
    <property type="entry name" value="UDP-Glycosyltransferase/glycogen phosphorylase"/>
    <property type="match status" value="1"/>
</dbReference>
<evidence type="ECO:0000256" key="3">
    <source>
        <dbReference type="ARBA" id="ARBA00022553"/>
    </source>
</evidence>
<evidence type="ECO:0000256" key="8">
    <source>
        <dbReference type="ARBA" id="ARBA00047899"/>
    </source>
</evidence>
<evidence type="ECO:0000256" key="2">
    <source>
        <dbReference type="ARBA" id="ARBA00022527"/>
    </source>
</evidence>
<dbReference type="SUPFAM" id="SSF56112">
    <property type="entry name" value="Protein kinase-like (PK-like)"/>
    <property type="match status" value="1"/>
</dbReference>
<name>A0A196SQ08_BLAHN</name>
<sequence>MGYTLYCLNRFPVPSVEQLSSRRNSGISVFWNAPFLSGGGYCSEAISLVRALDKRGFDVHIQQHGDSVNQEFISGLSGDEQRTLWRLINKTPRNRQPTTIEVCHSEPGAWKPADYATSECPQFSSEEAYHVGRTMFETDRIPKGWAKKMNRMDEVWVPSAFMKEVFERGGVRHIRVVGESVDTAFFCPIPSLWECEGVHETIEGMHETTTKEATTKKTPSVVEDPANTLNITRAYLFDEVFERHPLHGVHTHVFLALFKWEYRKGWDLLLDMYFSAFSRQDRVSLFIVTQEYHEEHPIQQQVDAFIAQRFAARRSTLPHFKIVTAYTPQAFLPYFYNLATAVVLPTRGEGWGRVAQEAMACGRVVITTAYGGALTFVNQNNSIPIAVERFVPIQDGAFRGHQLVEPNREAFITAMKSALQDRERMRLLGEEARRNMVEQYSEEVFGEVLFAQKKDTKEYYAVKIVNKRFIQKEGKSQSVMSERTALLRFKHPLISQLFYSFQDPESLYFVIQYCPGGDLASMIKSFRDQGKMCPIRVVQFYAAEILLALDYIHTTHHAVHRDLKPENVLLQESGHIALTDFGTILFLDDVKPSASESDKKRSRGYTFCGSSSYISPEVLNGSVASFSSDFWAFGCILYELLTGSVLFSEENDYLIFEKITAFDVKDLEFPTSVPEQARDLIQRLLHQDPEKRIGAHDSQPLFSHPFFAGVNFATLPSASAPYLPPPKPLPSLENTFFADDLAYAAAARISVVSAEKELPKPPCPTHTAVPERDDIHTGIEMPPQSLQKDFQVPLDQVTSTDLPNSQLQLRQLAFTAGNLPSVKAIRQSRDTPLEKECREYLDTTEEILYSSTLLRGKCFSVYQYMLVLTTSPRMFCLNMHNGKLILNLTMKEVGNVVALTDRCFSFEDLNRKKYVFRSIKGDVNMWVETLRSMIQYVSCKL</sequence>
<evidence type="ECO:0000256" key="1">
    <source>
        <dbReference type="ARBA" id="ARBA00012513"/>
    </source>
</evidence>
<dbReference type="Gene3D" id="2.30.29.30">
    <property type="entry name" value="Pleckstrin-homology domain (PH domain)/Phosphotyrosine-binding domain (PTB)"/>
    <property type="match status" value="1"/>
</dbReference>
<organism evidence="11 12">
    <name type="scientific">Blastocystis sp. subtype 1 (strain ATCC 50177 / NandII)</name>
    <dbReference type="NCBI Taxonomy" id="478820"/>
    <lineage>
        <taxon>Eukaryota</taxon>
        <taxon>Sar</taxon>
        <taxon>Stramenopiles</taxon>
        <taxon>Bigyra</taxon>
        <taxon>Opalozoa</taxon>
        <taxon>Opalinata</taxon>
        <taxon>Blastocystidae</taxon>
        <taxon>Blastocystis</taxon>
    </lineage>
</organism>
<evidence type="ECO:0000313" key="11">
    <source>
        <dbReference type="EMBL" id="OAO18246.1"/>
    </source>
</evidence>
<evidence type="ECO:0000256" key="6">
    <source>
        <dbReference type="ARBA" id="ARBA00022777"/>
    </source>
</evidence>
<keyword evidence="2" id="KW-0723">Serine/threonine-protein kinase</keyword>
<dbReference type="Pfam" id="PF13692">
    <property type="entry name" value="Glyco_trans_1_4"/>
    <property type="match status" value="1"/>
</dbReference>
<evidence type="ECO:0000259" key="10">
    <source>
        <dbReference type="PROSITE" id="PS50011"/>
    </source>
</evidence>
<keyword evidence="3" id="KW-0597">Phosphoprotein</keyword>
<dbReference type="InterPro" id="IPR033931">
    <property type="entry name" value="PDK1-typ_PH"/>
</dbReference>
<dbReference type="EMBL" id="LXWW01000001">
    <property type="protein sequence ID" value="OAO18246.1"/>
    <property type="molecule type" value="Genomic_DNA"/>
</dbReference>
<keyword evidence="6" id="KW-0418">Kinase</keyword>
<dbReference type="PANTHER" id="PTHR46656:SF3">
    <property type="entry name" value="PUTATIVE-RELATED"/>
    <property type="match status" value="1"/>
</dbReference>
<evidence type="ECO:0000256" key="4">
    <source>
        <dbReference type="ARBA" id="ARBA00022679"/>
    </source>
</evidence>
<dbReference type="Proteomes" id="UP000078348">
    <property type="component" value="Unassembled WGS sequence"/>
</dbReference>
<evidence type="ECO:0000256" key="5">
    <source>
        <dbReference type="ARBA" id="ARBA00022741"/>
    </source>
</evidence>
<keyword evidence="7" id="KW-0067">ATP-binding</keyword>
<comment type="caution">
    <text evidence="11">The sequence shown here is derived from an EMBL/GenBank/DDBJ whole genome shotgun (WGS) entry which is preliminary data.</text>
</comment>
<keyword evidence="12" id="KW-1185">Reference proteome</keyword>
<dbReference type="InterPro" id="IPR011009">
    <property type="entry name" value="Kinase-like_dom_sf"/>
</dbReference>
<dbReference type="SUPFAM" id="SSF50729">
    <property type="entry name" value="PH domain-like"/>
    <property type="match status" value="1"/>
</dbReference>
<evidence type="ECO:0000256" key="9">
    <source>
        <dbReference type="ARBA" id="ARBA00048679"/>
    </source>
</evidence>
<comment type="catalytic activity">
    <reaction evidence="9">
        <text>L-seryl-[protein] + ATP = O-phospho-L-seryl-[protein] + ADP + H(+)</text>
        <dbReference type="Rhea" id="RHEA:17989"/>
        <dbReference type="Rhea" id="RHEA-COMP:9863"/>
        <dbReference type="Rhea" id="RHEA-COMP:11604"/>
        <dbReference type="ChEBI" id="CHEBI:15378"/>
        <dbReference type="ChEBI" id="CHEBI:29999"/>
        <dbReference type="ChEBI" id="CHEBI:30616"/>
        <dbReference type="ChEBI" id="CHEBI:83421"/>
        <dbReference type="ChEBI" id="CHEBI:456216"/>
        <dbReference type="EC" id="2.7.11.1"/>
    </reaction>
</comment>
<dbReference type="Pfam" id="PF14593">
    <property type="entry name" value="PH_3"/>
    <property type="match status" value="1"/>
</dbReference>
<dbReference type="OrthoDB" id="2193793at2759"/>
<dbReference type="InterPro" id="IPR011993">
    <property type="entry name" value="PH-like_dom_sf"/>
</dbReference>
<feature type="domain" description="Protein kinase" evidence="10">
    <location>
        <begin position="434"/>
        <end position="707"/>
    </location>
</feature>